<feature type="region of interest" description="Disordered" evidence="1">
    <location>
        <begin position="11"/>
        <end position="40"/>
    </location>
</feature>
<dbReference type="Proteomes" id="UP001159363">
    <property type="component" value="Chromosome 11"/>
</dbReference>
<dbReference type="EMBL" id="JARBHB010000012">
    <property type="protein sequence ID" value="KAJ8871838.1"/>
    <property type="molecule type" value="Genomic_DNA"/>
</dbReference>
<reference evidence="2 3" key="1">
    <citation type="submission" date="2023-02" db="EMBL/GenBank/DDBJ databases">
        <title>LHISI_Scaffold_Assembly.</title>
        <authorList>
            <person name="Stuart O.P."/>
            <person name="Cleave R."/>
            <person name="Magrath M.J.L."/>
            <person name="Mikheyev A.S."/>
        </authorList>
    </citation>
    <scope>NUCLEOTIDE SEQUENCE [LARGE SCALE GENOMIC DNA]</scope>
    <source>
        <strain evidence="2">Daus_M_001</strain>
        <tissue evidence="2">Leg muscle</tissue>
    </source>
</reference>
<name>A0ABQ9GIJ6_9NEOP</name>
<evidence type="ECO:0000313" key="3">
    <source>
        <dbReference type="Proteomes" id="UP001159363"/>
    </source>
</evidence>
<sequence length="651" mass="72078">MEECYVIQLRGAQPSGRPPETQYCSSADPPSRHENNPHPVHTATVSFLSRHSSRSCNGATGHCVWKNSPRAVSVRLVCGDQPLQASNLLTAVPPALPRQKHLRRPRSVCFTSPRPFHTVLPKSSLMVRLLASHLGEPGSFPVGSLPAFRMWESCRTIPLADGLSRGSPVSPALPFKPFRPTLIYALLHTSFTLIGSQDLDVKSRLNLPLHSSRKGVISSLTGIHHRFEVQFGDARFNSDGMVQQAVLVAIRVEQTDLVYLIAICCKPGSSGSPRRKSSMARGLESAPAMGLAHLFQSTCADTHLLHHAHFPHSICKHTQSAYSARPRPANPIRRPTPPPLDAKLYRQDGWRRSPPPSPRVALPEFVRVQYDFGNETPQLSGDLLADARPGVACVGLREGTFQEWTGSTQDVEKNALRAVTNTASLLLAGRKGESENAFSPSPHTHTRFQRALLRHPEARHPSFLSEDECANILIRTAVLWQVTAYPGPQSRYSIPVPALHLHFGNPYIHMPYLSNCGAPHTQRPEEPLQVLWQEIGWLDQLTLENCSKEASHFVVGFFIVDVLTDDDQQVVPLPSPTPLDSFHLPSEAIHKGIHSSVPIWKWKVRRCCHLGRNTALCDAEIHGLQTFSSTNPALPTPNARLHQHHPRSEIE</sequence>
<feature type="region of interest" description="Disordered" evidence="1">
    <location>
        <begin position="628"/>
        <end position="651"/>
    </location>
</feature>
<gene>
    <name evidence="2" type="ORF">PR048_028178</name>
</gene>
<evidence type="ECO:0000313" key="2">
    <source>
        <dbReference type="EMBL" id="KAJ8871838.1"/>
    </source>
</evidence>
<proteinExistence type="predicted"/>
<organism evidence="2 3">
    <name type="scientific">Dryococelus australis</name>
    <dbReference type="NCBI Taxonomy" id="614101"/>
    <lineage>
        <taxon>Eukaryota</taxon>
        <taxon>Metazoa</taxon>
        <taxon>Ecdysozoa</taxon>
        <taxon>Arthropoda</taxon>
        <taxon>Hexapoda</taxon>
        <taxon>Insecta</taxon>
        <taxon>Pterygota</taxon>
        <taxon>Neoptera</taxon>
        <taxon>Polyneoptera</taxon>
        <taxon>Phasmatodea</taxon>
        <taxon>Verophasmatodea</taxon>
        <taxon>Anareolatae</taxon>
        <taxon>Phasmatidae</taxon>
        <taxon>Eurycanthinae</taxon>
        <taxon>Dryococelus</taxon>
    </lineage>
</organism>
<evidence type="ECO:0000256" key="1">
    <source>
        <dbReference type="SAM" id="MobiDB-lite"/>
    </source>
</evidence>
<keyword evidence="3" id="KW-1185">Reference proteome</keyword>
<comment type="caution">
    <text evidence="2">The sequence shown here is derived from an EMBL/GenBank/DDBJ whole genome shotgun (WGS) entry which is preliminary data.</text>
</comment>
<accession>A0ABQ9GIJ6</accession>
<protein>
    <submittedName>
        <fullName evidence="2">Uncharacterized protein</fullName>
    </submittedName>
</protein>